<feature type="transmembrane region" description="Helical" evidence="1">
    <location>
        <begin position="247"/>
        <end position="265"/>
    </location>
</feature>
<feature type="transmembrane region" description="Helical" evidence="1">
    <location>
        <begin position="147"/>
        <end position="171"/>
    </location>
</feature>
<evidence type="ECO:0000313" key="2">
    <source>
        <dbReference type="EMBL" id="MBF5027033.1"/>
    </source>
</evidence>
<dbReference type="AlphaFoldDB" id="A0A930YVD1"/>
<feature type="transmembrane region" description="Helical" evidence="1">
    <location>
        <begin position="369"/>
        <end position="389"/>
    </location>
</feature>
<feature type="transmembrane region" description="Helical" evidence="1">
    <location>
        <begin position="191"/>
        <end position="211"/>
    </location>
</feature>
<organism evidence="2 3">
    <name type="scientific">Planobacterium oryzisoli</name>
    <dbReference type="NCBI Taxonomy" id="2771435"/>
    <lineage>
        <taxon>Bacteria</taxon>
        <taxon>Pseudomonadati</taxon>
        <taxon>Bacteroidota</taxon>
        <taxon>Flavobacteriia</taxon>
        <taxon>Flavobacteriales</taxon>
        <taxon>Weeksellaceae</taxon>
        <taxon>Chryseobacterium group</taxon>
        <taxon>Chryseobacterium</taxon>
    </lineage>
</organism>
<dbReference type="Proteomes" id="UP000694480">
    <property type="component" value="Unassembled WGS sequence"/>
</dbReference>
<dbReference type="Gene3D" id="1.20.210.10">
    <property type="entry name" value="Cytochrome c oxidase-like, subunit I domain"/>
    <property type="match status" value="1"/>
</dbReference>
<gene>
    <name evidence="2" type="ORF">IC612_04375</name>
</gene>
<keyword evidence="1" id="KW-0812">Transmembrane</keyword>
<feature type="transmembrane region" description="Helical" evidence="1">
    <location>
        <begin position="285"/>
        <end position="305"/>
    </location>
</feature>
<reference evidence="2" key="1">
    <citation type="submission" date="2020-11" db="EMBL/GenBank/DDBJ databases">
        <title>Genome seq and assembly of Planobacterium sp.</title>
        <authorList>
            <person name="Chhetri G."/>
        </authorList>
    </citation>
    <scope>NUCLEOTIDE SEQUENCE</scope>
    <source>
        <strain evidence="2">GCR5</strain>
    </source>
</reference>
<feature type="transmembrane region" description="Helical" evidence="1">
    <location>
        <begin position="86"/>
        <end position="108"/>
    </location>
</feature>
<dbReference type="SUPFAM" id="SSF81442">
    <property type="entry name" value="Cytochrome c oxidase subunit I-like"/>
    <property type="match status" value="1"/>
</dbReference>
<keyword evidence="3" id="KW-1185">Reference proteome</keyword>
<feature type="transmembrane region" description="Helical" evidence="1">
    <location>
        <begin position="114"/>
        <end position="135"/>
    </location>
</feature>
<evidence type="ECO:0000256" key="1">
    <source>
        <dbReference type="SAM" id="Phobius"/>
    </source>
</evidence>
<evidence type="ECO:0000313" key="3">
    <source>
        <dbReference type="Proteomes" id="UP000694480"/>
    </source>
</evidence>
<dbReference type="InterPro" id="IPR036927">
    <property type="entry name" value="Cyt_c_oxase-like_su1_sf"/>
</dbReference>
<feature type="transmembrane region" description="Helical" evidence="1">
    <location>
        <begin position="12"/>
        <end position="35"/>
    </location>
</feature>
<name>A0A930YVD1_9FLAO</name>
<feature type="transmembrane region" description="Helical" evidence="1">
    <location>
        <begin position="395"/>
        <end position="414"/>
    </location>
</feature>
<keyword evidence="1" id="KW-1133">Transmembrane helix</keyword>
<sequence length="420" mass="46706">MAQLSVGKAPSNLATLPFYAAGALFFLLLTFVLLLKSDMLLGHHFQGPVLAMVHLAALGWGTMVIYGAGHQLLPVLCERNLYSEKLAVLSFVLLTAGVLILSVAFWFLHFGTATLVGGSLVFLSSIIFLINSIATAFPFRKGAYERLFLISAPLWLVFTTGFGLLLVWNLHSPIFDASHLHLLKFHAHAGLAGWFLQLITGVSSKLVPMFLLGKSSKTYLLKWAWILQNLGLILFMVLGLTLGTTTILFLSLLLVFSGTLLWLLLLRDVFTSRLRKRIEPLMRNVAFSFLFLLLSFAMAGILLFYASTELVSLYGTLLFMGWISGIILAKTFKTLPFIIWNTHYKSFAGKKRTPMPKDLFSEKLARIQLYLYAFAMVLMALGLLLSTAPLLTLSAGLWVVLALLYCYQVFKLLGHKNTLL</sequence>
<dbReference type="EMBL" id="JADKYY010000004">
    <property type="protein sequence ID" value="MBF5027033.1"/>
    <property type="molecule type" value="Genomic_DNA"/>
</dbReference>
<keyword evidence="1" id="KW-0472">Membrane</keyword>
<dbReference type="RefSeq" id="WP_194738959.1">
    <property type="nucleotide sequence ID" value="NZ_JADKYY010000004.1"/>
</dbReference>
<feature type="transmembrane region" description="Helical" evidence="1">
    <location>
        <begin position="311"/>
        <end position="329"/>
    </location>
</feature>
<feature type="transmembrane region" description="Helical" evidence="1">
    <location>
        <begin position="223"/>
        <end position="241"/>
    </location>
</feature>
<evidence type="ECO:0008006" key="4">
    <source>
        <dbReference type="Google" id="ProtNLM"/>
    </source>
</evidence>
<protein>
    <recommendedName>
        <fullName evidence="4">Cytochrome C and Quinol oxidase polypeptide I</fullName>
    </recommendedName>
</protein>
<accession>A0A930YVD1</accession>
<proteinExistence type="predicted"/>
<feature type="transmembrane region" description="Helical" evidence="1">
    <location>
        <begin position="47"/>
        <end position="66"/>
    </location>
</feature>
<comment type="caution">
    <text evidence="2">The sequence shown here is derived from an EMBL/GenBank/DDBJ whole genome shotgun (WGS) entry which is preliminary data.</text>
</comment>